<dbReference type="InterPro" id="IPR044714">
    <property type="entry name" value="AtSIBP1-like"/>
</dbReference>
<dbReference type="Pfam" id="PF00651">
    <property type="entry name" value="BTB"/>
    <property type="match status" value="1"/>
</dbReference>
<comment type="pathway">
    <text evidence="1">Protein modification; protein ubiquitination.</text>
</comment>
<protein>
    <recommendedName>
        <fullName evidence="2">BTB domain-containing protein</fullName>
    </recommendedName>
</protein>
<feature type="domain" description="BTB" evidence="2">
    <location>
        <begin position="32"/>
        <end position="90"/>
    </location>
</feature>
<evidence type="ECO:0000259" key="2">
    <source>
        <dbReference type="PROSITE" id="PS50097"/>
    </source>
</evidence>
<gene>
    <name evidence="3" type="ORF">MARPO_0001s0244</name>
</gene>
<dbReference type="Proteomes" id="UP000244005">
    <property type="component" value="Unassembled WGS sequence"/>
</dbReference>
<keyword evidence="4" id="KW-1185">Reference proteome</keyword>
<dbReference type="SUPFAM" id="SSF54695">
    <property type="entry name" value="POZ domain"/>
    <property type="match status" value="1"/>
</dbReference>
<dbReference type="PANTHER" id="PTHR46672">
    <property type="entry name" value="OS08G0495500 PROTEIN-RELATED"/>
    <property type="match status" value="1"/>
</dbReference>
<evidence type="ECO:0000313" key="4">
    <source>
        <dbReference type="Proteomes" id="UP000244005"/>
    </source>
</evidence>
<dbReference type="InterPro" id="IPR000210">
    <property type="entry name" value="BTB/POZ_dom"/>
</dbReference>
<name>A0A2R6XVT6_MARPO</name>
<dbReference type="SMART" id="SM00225">
    <property type="entry name" value="BTB"/>
    <property type="match status" value="1"/>
</dbReference>
<dbReference type="OrthoDB" id="6359816at2759"/>
<dbReference type="EMBL" id="KZ772673">
    <property type="protein sequence ID" value="PTQ50215.1"/>
    <property type="molecule type" value="Genomic_DNA"/>
</dbReference>
<dbReference type="CDD" id="cd18186">
    <property type="entry name" value="BTB_POZ_ZBTB_KLHL-like"/>
    <property type="match status" value="1"/>
</dbReference>
<accession>A0A2R6XVT6</accession>
<sequence length="196" mass="21890">MSPSKKKVVKTQRLSTYAVDLNTRILEAGAHLDVVFETKQGVIGAHRCILASASGALKSLVEDKTSPMPMDMSLPALRAFLKLVYTKQYEKVCIQENGLEVLAACVKYDLPSLVRVCVPILCKSINVDNCLAYAEAAAMYDDDLYRISSRFVCKHFDEVVMTDAYQDLTCRKPNLAVALVRGTVKHKWSRFCCARF</sequence>
<dbReference type="OMA" id="MLTVENC"/>
<reference evidence="4" key="1">
    <citation type="journal article" date="2017" name="Cell">
        <title>Insights into land plant evolution garnered from the Marchantia polymorpha genome.</title>
        <authorList>
            <person name="Bowman J.L."/>
            <person name="Kohchi T."/>
            <person name="Yamato K.T."/>
            <person name="Jenkins J."/>
            <person name="Shu S."/>
            <person name="Ishizaki K."/>
            <person name="Yamaoka S."/>
            <person name="Nishihama R."/>
            <person name="Nakamura Y."/>
            <person name="Berger F."/>
            <person name="Adam C."/>
            <person name="Aki S.S."/>
            <person name="Althoff F."/>
            <person name="Araki T."/>
            <person name="Arteaga-Vazquez M.A."/>
            <person name="Balasubrmanian S."/>
            <person name="Barry K."/>
            <person name="Bauer D."/>
            <person name="Boehm C.R."/>
            <person name="Briginshaw L."/>
            <person name="Caballero-Perez J."/>
            <person name="Catarino B."/>
            <person name="Chen F."/>
            <person name="Chiyoda S."/>
            <person name="Chovatia M."/>
            <person name="Davies K.M."/>
            <person name="Delmans M."/>
            <person name="Demura T."/>
            <person name="Dierschke T."/>
            <person name="Dolan L."/>
            <person name="Dorantes-Acosta A.E."/>
            <person name="Eklund D.M."/>
            <person name="Florent S.N."/>
            <person name="Flores-Sandoval E."/>
            <person name="Fujiyama A."/>
            <person name="Fukuzawa H."/>
            <person name="Galik B."/>
            <person name="Grimanelli D."/>
            <person name="Grimwood J."/>
            <person name="Grossniklaus U."/>
            <person name="Hamada T."/>
            <person name="Haseloff J."/>
            <person name="Hetherington A.J."/>
            <person name="Higo A."/>
            <person name="Hirakawa Y."/>
            <person name="Hundley H.N."/>
            <person name="Ikeda Y."/>
            <person name="Inoue K."/>
            <person name="Inoue S.I."/>
            <person name="Ishida S."/>
            <person name="Jia Q."/>
            <person name="Kakita M."/>
            <person name="Kanazawa T."/>
            <person name="Kawai Y."/>
            <person name="Kawashima T."/>
            <person name="Kennedy M."/>
            <person name="Kinose K."/>
            <person name="Kinoshita T."/>
            <person name="Kohara Y."/>
            <person name="Koide E."/>
            <person name="Komatsu K."/>
            <person name="Kopischke S."/>
            <person name="Kubo M."/>
            <person name="Kyozuka J."/>
            <person name="Lagercrantz U."/>
            <person name="Lin S.S."/>
            <person name="Lindquist E."/>
            <person name="Lipzen A.M."/>
            <person name="Lu C.W."/>
            <person name="De Luna E."/>
            <person name="Martienssen R.A."/>
            <person name="Minamino N."/>
            <person name="Mizutani M."/>
            <person name="Mizutani M."/>
            <person name="Mochizuki N."/>
            <person name="Monte I."/>
            <person name="Mosher R."/>
            <person name="Nagasaki H."/>
            <person name="Nakagami H."/>
            <person name="Naramoto S."/>
            <person name="Nishitani K."/>
            <person name="Ohtani M."/>
            <person name="Okamoto T."/>
            <person name="Okumura M."/>
            <person name="Phillips J."/>
            <person name="Pollak B."/>
            <person name="Reinders A."/>
            <person name="Rovekamp M."/>
            <person name="Sano R."/>
            <person name="Sawa S."/>
            <person name="Schmid M.W."/>
            <person name="Shirakawa M."/>
            <person name="Solano R."/>
            <person name="Spunde A."/>
            <person name="Suetsugu N."/>
            <person name="Sugano S."/>
            <person name="Sugiyama A."/>
            <person name="Sun R."/>
            <person name="Suzuki Y."/>
            <person name="Takenaka M."/>
            <person name="Takezawa D."/>
            <person name="Tomogane H."/>
            <person name="Tsuzuki M."/>
            <person name="Ueda T."/>
            <person name="Umeda M."/>
            <person name="Ward J.M."/>
            <person name="Watanabe Y."/>
            <person name="Yazaki K."/>
            <person name="Yokoyama R."/>
            <person name="Yoshitake Y."/>
            <person name="Yotsui I."/>
            <person name="Zachgo S."/>
            <person name="Schmutz J."/>
        </authorList>
    </citation>
    <scope>NUCLEOTIDE SEQUENCE [LARGE SCALE GENOMIC DNA]</scope>
    <source>
        <strain evidence="4">Tak-1</strain>
    </source>
</reference>
<dbReference type="CDD" id="cd14733">
    <property type="entry name" value="BACK"/>
    <property type="match status" value="1"/>
</dbReference>
<dbReference type="InterPro" id="IPR011333">
    <property type="entry name" value="SKP1/BTB/POZ_sf"/>
</dbReference>
<proteinExistence type="predicted"/>
<dbReference type="Gramene" id="Mp1g19060.1">
    <property type="protein sequence ID" value="Mp1g19060.1.cds1"/>
    <property type="gene ID" value="Mp1g19060"/>
</dbReference>
<dbReference type="PROSITE" id="PS50097">
    <property type="entry name" value="BTB"/>
    <property type="match status" value="1"/>
</dbReference>
<evidence type="ECO:0000256" key="1">
    <source>
        <dbReference type="ARBA" id="ARBA00004906"/>
    </source>
</evidence>
<organism evidence="3 4">
    <name type="scientific">Marchantia polymorpha</name>
    <name type="common">Common liverwort</name>
    <name type="synonym">Marchantia aquatica</name>
    <dbReference type="NCBI Taxonomy" id="3197"/>
    <lineage>
        <taxon>Eukaryota</taxon>
        <taxon>Viridiplantae</taxon>
        <taxon>Streptophyta</taxon>
        <taxon>Embryophyta</taxon>
        <taxon>Marchantiophyta</taxon>
        <taxon>Marchantiopsida</taxon>
        <taxon>Marchantiidae</taxon>
        <taxon>Marchantiales</taxon>
        <taxon>Marchantiaceae</taxon>
        <taxon>Marchantia</taxon>
    </lineage>
</organism>
<evidence type="ECO:0000313" key="3">
    <source>
        <dbReference type="EMBL" id="PTQ50215.1"/>
    </source>
</evidence>
<dbReference type="Gene3D" id="3.30.710.10">
    <property type="entry name" value="Potassium Channel Kv1.1, Chain A"/>
    <property type="match status" value="1"/>
</dbReference>
<dbReference type="AlphaFoldDB" id="A0A2R6XVT6"/>
<dbReference type="PANTHER" id="PTHR46672:SF8">
    <property type="entry name" value="BTB DOMAIN-CONTAINING PROTEIN"/>
    <property type="match status" value="1"/>
</dbReference>